<feature type="compositionally biased region" description="Acidic residues" evidence="1">
    <location>
        <begin position="153"/>
        <end position="162"/>
    </location>
</feature>
<name>A0A9W7EMP1_9STRA</name>
<comment type="caution">
    <text evidence="2">The sequence shown here is derived from an EMBL/GenBank/DDBJ whole genome shotgun (WGS) entry which is preliminary data.</text>
</comment>
<proteinExistence type="predicted"/>
<sequence>MSVFLKKTSKKQHKAQNFSKTMTTDEANKNTRSSSNAVSEDDPKSYNVLEVLGSEGNETVTLVKEKDGVRVGATVAPWANSHKKNTSEEQKSSAQLQSSPLSSQSASAWSLPSADAPAAPKADTATVMVSSNPTSPNTKPTRWTDDQLSSSSDSEDNDDDDDGRSRSPSSPEIQMSPLSTASSQPPHPSQRSPQPRKLWSPRISSPRSPGSPVQSRRSPRSKKTWSPPSSPLPSPHSPPTPEVRALSLTEVEGPRTSSKNRKIYDYLTENNTGRRSRGGQGEETKGRGRDAGGRRGGGRGDNNGGNNNNDNEREKNENRRRPRKPKQKPSS</sequence>
<feature type="compositionally biased region" description="Basic and acidic residues" evidence="1">
    <location>
        <begin position="310"/>
        <end position="319"/>
    </location>
</feature>
<feature type="compositionally biased region" description="Basic residues" evidence="1">
    <location>
        <begin position="320"/>
        <end position="331"/>
    </location>
</feature>
<feature type="region of interest" description="Disordered" evidence="1">
    <location>
        <begin position="1"/>
        <end position="45"/>
    </location>
</feature>
<feature type="compositionally biased region" description="Pro residues" evidence="1">
    <location>
        <begin position="228"/>
        <end position="241"/>
    </location>
</feature>
<dbReference type="EMBL" id="BRXX01000059">
    <property type="protein sequence ID" value="GMH86389.1"/>
    <property type="molecule type" value="Genomic_DNA"/>
</dbReference>
<feature type="compositionally biased region" description="Basic and acidic residues" evidence="1">
    <location>
        <begin position="280"/>
        <end position="293"/>
    </location>
</feature>
<evidence type="ECO:0000313" key="3">
    <source>
        <dbReference type="Proteomes" id="UP001165160"/>
    </source>
</evidence>
<feature type="compositionally biased region" description="Low complexity" evidence="1">
    <location>
        <begin position="189"/>
        <end position="216"/>
    </location>
</feature>
<evidence type="ECO:0000256" key="1">
    <source>
        <dbReference type="SAM" id="MobiDB-lite"/>
    </source>
</evidence>
<feature type="region of interest" description="Disordered" evidence="1">
    <location>
        <begin position="63"/>
        <end position="331"/>
    </location>
</feature>
<dbReference type="Proteomes" id="UP001165160">
    <property type="component" value="Unassembled WGS sequence"/>
</dbReference>
<feature type="compositionally biased region" description="Polar residues" evidence="1">
    <location>
        <begin position="15"/>
        <end position="38"/>
    </location>
</feature>
<feature type="compositionally biased region" description="Low complexity" evidence="1">
    <location>
        <begin position="92"/>
        <end position="125"/>
    </location>
</feature>
<reference evidence="3" key="1">
    <citation type="journal article" date="2023" name="Commun. Biol.">
        <title>Genome analysis of Parmales, the sister group of diatoms, reveals the evolutionary specialization of diatoms from phago-mixotrophs to photoautotrophs.</title>
        <authorList>
            <person name="Ban H."/>
            <person name="Sato S."/>
            <person name="Yoshikawa S."/>
            <person name="Yamada K."/>
            <person name="Nakamura Y."/>
            <person name="Ichinomiya M."/>
            <person name="Sato N."/>
            <person name="Blanc-Mathieu R."/>
            <person name="Endo H."/>
            <person name="Kuwata A."/>
            <person name="Ogata H."/>
        </authorList>
    </citation>
    <scope>NUCLEOTIDE SEQUENCE [LARGE SCALE GENOMIC DNA]</scope>
    <source>
        <strain evidence="3">NIES 3699</strain>
    </source>
</reference>
<organism evidence="2 3">
    <name type="scientific">Triparma verrucosa</name>
    <dbReference type="NCBI Taxonomy" id="1606542"/>
    <lineage>
        <taxon>Eukaryota</taxon>
        <taxon>Sar</taxon>
        <taxon>Stramenopiles</taxon>
        <taxon>Ochrophyta</taxon>
        <taxon>Bolidophyceae</taxon>
        <taxon>Parmales</taxon>
        <taxon>Triparmaceae</taxon>
        <taxon>Triparma</taxon>
    </lineage>
</organism>
<feature type="compositionally biased region" description="Polar residues" evidence="1">
    <location>
        <begin position="127"/>
        <end position="141"/>
    </location>
</feature>
<feature type="compositionally biased region" description="Polar residues" evidence="1">
    <location>
        <begin position="171"/>
        <end position="181"/>
    </location>
</feature>
<protein>
    <submittedName>
        <fullName evidence="2">Uncharacterized protein</fullName>
    </submittedName>
</protein>
<dbReference type="AlphaFoldDB" id="A0A9W7EMP1"/>
<evidence type="ECO:0000313" key="2">
    <source>
        <dbReference type="EMBL" id="GMH86389.1"/>
    </source>
</evidence>
<gene>
    <name evidence="2" type="ORF">TrVE_jg7876</name>
</gene>
<accession>A0A9W7EMP1</accession>
<keyword evidence="3" id="KW-1185">Reference proteome</keyword>